<dbReference type="OrthoDB" id="10647351at2759"/>
<dbReference type="InterPro" id="IPR022768">
    <property type="entry name" value="Fascin-like_dom"/>
</dbReference>
<dbReference type="SUPFAM" id="SSF50405">
    <property type="entry name" value="Actin-crosslinking proteins"/>
    <property type="match status" value="1"/>
</dbReference>
<evidence type="ECO:0000256" key="3">
    <source>
        <dbReference type="ARBA" id="ARBA00023203"/>
    </source>
</evidence>
<dbReference type="Gene3D" id="2.80.10.50">
    <property type="match status" value="1"/>
</dbReference>
<proteinExistence type="predicted"/>
<protein>
    <recommendedName>
        <fullName evidence="4">Fascin-like domain-containing protein</fullName>
    </recommendedName>
</protein>
<dbReference type="CDD" id="cd23341">
    <property type="entry name" value="beta-trefoil_FSCN_HatAB"/>
    <property type="match status" value="1"/>
</dbReference>
<evidence type="ECO:0000259" key="4">
    <source>
        <dbReference type="Pfam" id="PF06268"/>
    </source>
</evidence>
<dbReference type="Pfam" id="PF06268">
    <property type="entry name" value="Fascin"/>
    <property type="match status" value="1"/>
</dbReference>
<comment type="caution">
    <text evidence="5">The sequence shown here is derived from an EMBL/GenBank/DDBJ whole genome shotgun (WGS) entry which is preliminary data.</text>
</comment>
<keyword evidence="6" id="KW-1185">Reference proteome</keyword>
<dbReference type="InterPro" id="IPR008999">
    <property type="entry name" value="Actin-crosslinking"/>
</dbReference>
<organism evidence="5 6">
    <name type="scientific">Planoprotostelium fungivorum</name>
    <dbReference type="NCBI Taxonomy" id="1890364"/>
    <lineage>
        <taxon>Eukaryota</taxon>
        <taxon>Amoebozoa</taxon>
        <taxon>Evosea</taxon>
        <taxon>Variosea</taxon>
        <taxon>Cavosteliida</taxon>
        <taxon>Cavosteliaceae</taxon>
        <taxon>Planoprotostelium</taxon>
    </lineage>
</organism>
<evidence type="ECO:0000256" key="1">
    <source>
        <dbReference type="ARBA" id="ARBA00004496"/>
    </source>
</evidence>
<dbReference type="GO" id="GO:0005737">
    <property type="term" value="C:cytoplasm"/>
    <property type="evidence" value="ECO:0007669"/>
    <property type="project" value="UniProtKB-SubCell"/>
</dbReference>
<dbReference type="GO" id="GO:0030674">
    <property type="term" value="F:protein-macromolecule adaptor activity"/>
    <property type="evidence" value="ECO:0007669"/>
    <property type="project" value="InterPro"/>
</dbReference>
<dbReference type="AlphaFoldDB" id="A0A2P6NSW9"/>
<name>A0A2P6NSW9_9EUKA</name>
<keyword evidence="3" id="KW-0009">Actin-binding</keyword>
<sequence>MTFGHHHHHHHGHHTEVVETVYVQQPAPVYQQTVYPPQPYGQPGYPPQGYAQPGYPQPYATETVVTTIQQQPGGLVNNHGKRAFQAHNGTFLTAEDGGLFNEPYLSHKAHFHLEWHHDDIYTIRCHHSKWLAVDYNGYIYTTHSHGEHNHTKFRVENINGRVAIKAHHGPYIGVKHGSVHLSNHLGEHELFNIMVV</sequence>
<dbReference type="InParanoid" id="A0A2P6NSW9"/>
<evidence type="ECO:0000256" key="2">
    <source>
        <dbReference type="ARBA" id="ARBA00022490"/>
    </source>
</evidence>
<dbReference type="Proteomes" id="UP000241769">
    <property type="component" value="Unassembled WGS sequence"/>
</dbReference>
<dbReference type="EMBL" id="MDYQ01000023">
    <property type="protein sequence ID" value="PRP87054.1"/>
    <property type="molecule type" value="Genomic_DNA"/>
</dbReference>
<keyword evidence="2" id="KW-0963">Cytoplasm</keyword>
<feature type="domain" description="Fascin-like" evidence="4">
    <location>
        <begin position="102"/>
        <end position="178"/>
    </location>
</feature>
<dbReference type="GO" id="GO:0051015">
    <property type="term" value="F:actin filament binding"/>
    <property type="evidence" value="ECO:0007669"/>
    <property type="project" value="InterPro"/>
</dbReference>
<gene>
    <name evidence="5" type="ORF">PROFUN_04790</name>
</gene>
<reference evidence="5 6" key="1">
    <citation type="journal article" date="2018" name="Genome Biol. Evol.">
        <title>Multiple Roots of Fruiting Body Formation in Amoebozoa.</title>
        <authorList>
            <person name="Hillmann F."/>
            <person name="Forbes G."/>
            <person name="Novohradska S."/>
            <person name="Ferling I."/>
            <person name="Riege K."/>
            <person name="Groth M."/>
            <person name="Westermann M."/>
            <person name="Marz M."/>
            <person name="Spaller T."/>
            <person name="Winckler T."/>
            <person name="Schaap P."/>
            <person name="Glockner G."/>
        </authorList>
    </citation>
    <scope>NUCLEOTIDE SEQUENCE [LARGE SCALE GENOMIC DNA]</scope>
    <source>
        <strain evidence="5 6">Jena</strain>
    </source>
</reference>
<evidence type="ECO:0000313" key="6">
    <source>
        <dbReference type="Proteomes" id="UP000241769"/>
    </source>
</evidence>
<accession>A0A2P6NSW9</accession>
<comment type="subcellular location">
    <subcellularLocation>
        <location evidence="1">Cytoplasm</location>
    </subcellularLocation>
</comment>
<evidence type="ECO:0000313" key="5">
    <source>
        <dbReference type="EMBL" id="PRP87054.1"/>
    </source>
</evidence>